<organism evidence="2 3">
    <name type="scientific">Nocardia carnea</name>
    <dbReference type="NCBI Taxonomy" id="37328"/>
    <lineage>
        <taxon>Bacteria</taxon>
        <taxon>Bacillati</taxon>
        <taxon>Actinomycetota</taxon>
        <taxon>Actinomycetes</taxon>
        <taxon>Mycobacteriales</taxon>
        <taxon>Nocardiaceae</taxon>
        <taxon>Nocardia</taxon>
    </lineage>
</organism>
<accession>A0ABW7TSF3</accession>
<dbReference type="GeneID" id="93509401"/>
<feature type="compositionally biased region" description="Pro residues" evidence="1">
    <location>
        <begin position="116"/>
        <end position="141"/>
    </location>
</feature>
<feature type="compositionally biased region" description="Basic and acidic residues" evidence="1">
    <location>
        <begin position="73"/>
        <end position="90"/>
    </location>
</feature>
<evidence type="ECO:0000313" key="3">
    <source>
        <dbReference type="Proteomes" id="UP001611263"/>
    </source>
</evidence>
<evidence type="ECO:0000313" key="2">
    <source>
        <dbReference type="EMBL" id="MFI1463953.1"/>
    </source>
</evidence>
<gene>
    <name evidence="2" type="ORF">ACH4WX_24805</name>
</gene>
<keyword evidence="3" id="KW-1185">Reference proteome</keyword>
<dbReference type="RefSeq" id="WP_156052400.1">
    <property type="nucleotide sequence ID" value="NZ_JBIRUQ010000006.1"/>
</dbReference>
<name>A0ABW7TSF3_9NOCA</name>
<evidence type="ECO:0000256" key="1">
    <source>
        <dbReference type="SAM" id="MobiDB-lite"/>
    </source>
</evidence>
<sequence length="191" mass="20985">MTNPREEPMLDLARGDIGMSRHLKSALNVLADSGLAQGMEKQLREIAQGNGSVRDLRHNEAFLRLSDSLLAQAERDQADQDREEQQRLVEEGNAVLDGYRQHDPNPLVPAPHSATPNPPTSAAPTPAPLNPSPGPSHPGPAPGATTENHPATPAPPARNRRQSWRDVVVTPDEPDEDDAYFQERRQRGWLQ</sequence>
<feature type="compositionally biased region" description="Basic and acidic residues" evidence="1">
    <location>
        <begin position="181"/>
        <end position="191"/>
    </location>
</feature>
<dbReference type="Proteomes" id="UP001611263">
    <property type="component" value="Unassembled WGS sequence"/>
</dbReference>
<protein>
    <submittedName>
        <fullName evidence="2">Uncharacterized protein</fullName>
    </submittedName>
</protein>
<dbReference type="EMBL" id="JBIRUQ010000006">
    <property type="protein sequence ID" value="MFI1463953.1"/>
    <property type="molecule type" value="Genomic_DNA"/>
</dbReference>
<comment type="caution">
    <text evidence="2">The sequence shown here is derived from an EMBL/GenBank/DDBJ whole genome shotgun (WGS) entry which is preliminary data.</text>
</comment>
<proteinExistence type="predicted"/>
<reference evidence="2 3" key="1">
    <citation type="submission" date="2024-10" db="EMBL/GenBank/DDBJ databases">
        <title>The Natural Products Discovery Center: Release of the First 8490 Sequenced Strains for Exploring Actinobacteria Biosynthetic Diversity.</title>
        <authorList>
            <person name="Kalkreuter E."/>
            <person name="Kautsar S.A."/>
            <person name="Yang D."/>
            <person name="Bader C.D."/>
            <person name="Teijaro C.N."/>
            <person name="Fluegel L."/>
            <person name="Davis C.M."/>
            <person name="Simpson J.R."/>
            <person name="Lauterbach L."/>
            <person name="Steele A.D."/>
            <person name="Gui C."/>
            <person name="Meng S."/>
            <person name="Li G."/>
            <person name="Viehrig K."/>
            <person name="Ye F."/>
            <person name="Su P."/>
            <person name="Kiefer A.F."/>
            <person name="Nichols A."/>
            <person name="Cepeda A.J."/>
            <person name="Yan W."/>
            <person name="Fan B."/>
            <person name="Jiang Y."/>
            <person name="Adhikari A."/>
            <person name="Zheng C.-J."/>
            <person name="Schuster L."/>
            <person name="Cowan T.M."/>
            <person name="Smanski M.J."/>
            <person name="Chevrette M.G."/>
            <person name="De Carvalho L.P.S."/>
            <person name="Shen B."/>
        </authorList>
    </citation>
    <scope>NUCLEOTIDE SEQUENCE [LARGE SCALE GENOMIC DNA]</scope>
    <source>
        <strain evidence="2 3">NPDC020568</strain>
    </source>
</reference>
<feature type="region of interest" description="Disordered" evidence="1">
    <location>
        <begin position="73"/>
        <end position="191"/>
    </location>
</feature>